<evidence type="ECO:0000313" key="6">
    <source>
        <dbReference type="Proteomes" id="UP001325680"/>
    </source>
</evidence>
<dbReference type="PROSITE" id="PS50043">
    <property type="entry name" value="HTH_LUXR_2"/>
    <property type="match status" value="1"/>
</dbReference>
<dbReference type="Gene3D" id="1.10.10.10">
    <property type="entry name" value="Winged helix-like DNA-binding domain superfamily/Winged helix DNA-binding domain"/>
    <property type="match status" value="1"/>
</dbReference>
<dbReference type="PANTHER" id="PTHR44688">
    <property type="entry name" value="DNA-BINDING TRANSCRIPTIONAL ACTIVATOR DEVR_DOSR"/>
    <property type="match status" value="1"/>
</dbReference>
<dbReference type="PANTHER" id="PTHR44688:SF16">
    <property type="entry name" value="DNA-BINDING TRANSCRIPTIONAL ACTIVATOR DEVR_DOSR"/>
    <property type="match status" value="1"/>
</dbReference>
<sequence length="260" mass="29750">MPDKNVVTEFWKKNRYFIPESCIQKYASPNKAAKFTEILSEIFCAGPSYYYIVDFATREILYMSPSVQQVLGLDPANTCFDDIVDTVHIDDLSFIQVAEEFNIRKTLELGMDLVFQTKMSYCFREKTANGTYELFQLQALCFDADPERNAWKLLNIHTNINHLTTVNNYKLTLTGINGHDLFLQFDLKKKLEINSNKPTYTPRELEIIKLIAQGLETPEIASELFISPHTAKTHRKNIMQKAGAKNTAQLISFCLGKGLL</sequence>
<evidence type="ECO:0000256" key="1">
    <source>
        <dbReference type="ARBA" id="ARBA00023015"/>
    </source>
</evidence>
<dbReference type="InterPro" id="IPR000792">
    <property type="entry name" value="Tscrpt_reg_LuxR_C"/>
</dbReference>
<dbReference type="InterPro" id="IPR016032">
    <property type="entry name" value="Sig_transdc_resp-reg_C-effctor"/>
</dbReference>
<evidence type="ECO:0000256" key="2">
    <source>
        <dbReference type="ARBA" id="ARBA00023125"/>
    </source>
</evidence>
<dbReference type="PRINTS" id="PR00038">
    <property type="entry name" value="HTHLUXR"/>
</dbReference>
<reference evidence="5 6" key="1">
    <citation type="submission" date="2023-12" db="EMBL/GenBank/DDBJ databases">
        <title>Genome sequencing and assembly of bacterial species from a model synthetic community.</title>
        <authorList>
            <person name="Hogle S.L."/>
        </authorList>
    </citation>
    <scope>NUCLEOTIDE SEQUENCE [LARGE SCALE GENOMIC DNA]</scope>
    <source>
        <strain evidence="5 6">HAMBI_3031</strain>
    </source>
</reference>
<name>A0ABZ0W3R2_9BACT</name>
<keyword evidence="3" id="KW-0804">Transcription</keyword>
<dbReference type="Gene3D" id="3.30.450.20">
    <property type="entry name" value="PAS domain"/>
    <property type="match status" value="1"/>
</dbReference>
<organism evidence="5 6">
    <name type="scientific">Niabella yanshanensis</name>
    <dbReference type="NCBI Taxonomy" id="577386"/>
    <lineage>
        <taxon>Bacteria</taxon>
        <taxon>Pseudomonadati</taxon>
        <taxon>Bacteroidota</taxon>
        <taxon>Chitinophagia</taxon>
        <taxon>Chitinophagales</taxon>
        <taxon>Chitinophagaceae</taxon>
        <taxon>Niabella</taxon>
    </lineage>
</organism>
<dbReference type="SMART" id="SM00421">
    <property type="entry name" value="HTH_LUXR"/>
    <property type="match status" value="1"/>
</dbReference>
<feature type="domain" description="HTH luxR-type" evidence="4">
    <location>
        <begin position="193"/>
        <end position="258"/>
    </location>
</feature>
<evidence type="ECO:0000256" key="3">
    <source>
        <dbReference type="ARBA" id="ARBA00023163"/>
    </source>
</evidence>
<protein>
    <submittedName>
        <fullName evidence="5">Helix-turn-helix transcriptional regulator</fullName>
    </submittedName>
</protein>
<dbReference type="Proteomes" id="UP001325680">
    <property type="component" value="Chromosome"/>
</dbReference>
<accession>A0ABZ0W3R2</accession>
<dbReference type="InterPro" id="IPR036388">
    <property type="entry name" value="WH-like_DNA-bd_sf"/>
</dbReference>
<keyword evidence="1" id="KW-0805">Transcription regulation</keyword>
<dbReference type="CDD" id="cd06170">
    <property type="entry name" value="LuxR_C_like"/>
    <property type="match status" value="1"/>
</dbReference>
<dbReference type="SUPFAM" id="SSF46894">
    <property type="entry name" value="C-terminal effector domain of the bipartite response regulators"/>
    <property type="match status" value="1"/>
</dbReference>
<proteinExistence type="predicted"/>
<evidence type="ECO:0000259" key="4">
    <source>
        <dbReference type="PROSITE" id="PS50043"/>
    </source>
</evidence>
<dbReference type="EMBL" id="CP139960">
    <property type="protein sequence ID" value="WQD37910.1"/>
    <property type="molecule type" value="Genomic_DNA"/>
</dbReference>
<gene>
    <name evidence="5" type="ORF">U0035_19780</name>
</gene>
<keyword evidence="2" id="KW-0238">DNA-binding</keyword>
<keyword evidence="6" id="KW-1185">Reference proteome</keyword>
<dbReference type="RefSeq" id="WP_114790661.1">
    <property type="nucleotide sequence ID" value="NZ_CP139960.1"/>
</dbReference>
<evidence type="ECO:0000313" key="5">
    <source>
        <dbReference type="EMBL" id="WQD37910.1"/>
    </source>
</evidence>
<dbReference type="Pfam" id="PF00196">
    <property type="entry name" value="GerE"/>
    <property type="match status" value="1"/>
</dbReference>